<dbReference type="GeneID" id="36841553"/>
<dbReference type="Proteomes" id="UP000249758">
    <property type="component" value="Segment"/>
</dbReference>
<name>A0A2U7UF51_9VIRU</name>
<evidence type="ECO:0000313" key="1">
    <source>
        <dbReference type="EMBL" id="AVK77098.1"/>
    </source>
</evidence>
<gene>
    <name evidence="1" type="ORF">pmac_cds_410</name>
</gene>
<dbReference type="EMBL" id="MG011691">
    <property type="protein sequence ID" value="AVK77098.1"/>
    <property type="molecule type" value="Genomic_DNA"/>
</dbReference>
<dbReference type="RefSeq" id="YP_009481094.1">
    <property type="nucleotide sequence ID" value="NC_037665.1"/>
</dbReference>
<reference evidence="1" key="1">
    <citation type="journal article" date="2018" name="Nat. Commun.">
        <title>Diversity and evolution of the emerging Pandoraviridae family.</title>
        <authorList>
            <person name="Legendre M."/>
            <person name="Fabre E."/>
            <person name="Poirot O."/>
            <person name="Jeudy S."/>
            <person name="Lartigue A."/>
            <person name="Alempic J.M."/>
            <person name="Beucher L."/>
            <person name="Philippe N."/>
            <person name="Bertaux L."/>
            <person name="Christo-Foroux E."/>
            <person name="Labadie K."/>
            <person name="Coute Y."/>
            <person name="Abergel C."/>
            <person name="Claverie J.M."/>
        </authorList>
    </citation>
    <scope>NUCLEOTIDE SEQUENCE [LARGE SCALE GENOMIC DNA]</scope>
    <source>
        <strain evidence="1">Macleodensis</strain>
    </source>
</reference>
<accession>A0A2U7UF51</accession>
<organism evidence="1">
    <name type="scientific">Pandoravirus macleodensis</name>
    <dbReference type="NCBI Taxonomy" id="2107707"/>
    <lineage>
        <taxon>Viruses</taxon>
        <taxon>Pandoravirus</taxon>
    </lineage>
</organism>
<sequence length="310" mass="33692">MTEPTTKQDTTETGTSAAASSALFAEALACVAWDGTVDTDKLLAIEFAHDKAIVRRVIDVAASYMGAPGRAMSFLDTGDNMTIGGSGIDDGWESRPFVVSRIGDKWHIDTPAQVSGIFLSDTQLALYCALCARHKHFSMTWAVSLADMDRAGYRHATPMEAGWCTQWRMMWMSRVIDALAAESGAWTGDGIMRTQNLARTLLDILRARNAEGPLAGLKSKSQTSSGTAVPPDLQEAVKVAHDMPRGIEFATDGDPLPHSMNYDADHAVALLRFIVNATQRVYETQSLYTQVILPAEYDALQRNTPGGTFQ</sequence>
<proteinExistence type="predicted"/>
<protein>
    <submittedName>
        <fullName evidence="1">Uncharacterized protein</fullName>
    </submittedName>
</protein>
<dbReference type="KEGG" id="vg:36841553"/>